<evidence type="ECO:0000256" key="1">
    <source>
        <dbReference type="SAM" id="MobiDB-lite"/>
    </source>
</evidence>
<dbReference type="AlphaFoldDB" id="A0A7H9BKB1"/>
<gene>
    <name evidence="2" type="ORF">HQ393_11475</name>
</gene>
<protein>
    <submittedName>
        <fullName evidence="2">Uncharacterized protein</fullName>
    </submittedName>
</protein>
<keyword evidence="3" id="KW-1185">Reference proteome</keyword>
<organism evidence="2 3">
    <name type="scientific">Chitinibacter bivalviorum</name>
    <dbReference type="NCBI Taxonomy" id="2739434"/>
    <lineage>
        <taxon>Bacteria</taxon>
        <taxon>Pseudomonadati</taxon>
        <taxon>Pseudomonadota</taxon>
        <taxon>Betaproteobacteria</taxon>
        <taxon>Neisseriales</taxon>
        <taxon>Chitinibacteraceae</taxon>
        <taxon>Chitinibacter</taxon>
    </lineage>
</organism>
<dbReference type="EMBL" id="CP058627">
    <property type="protein sequence ID" value="QLG88802.1"/>
    <property type="molecule type" value="Genomic_DNA"/>
</dbReference>
<evidence type="ECO:0000313" key="3">
    <source>
        <dbReference type="Proteomes" id="UP000509597"/>
    </source>
</evidence>
<feature type="compositionally biased region" description="Low complexity" evidence="1">
    <location>
        <begin position="426"/>
        <end position="443"/>
    </location>
</feature>
<sequence>MKSIVLLLTHERLGAYQWGHLGAEDLARFSHDEAGIAEFKHWLSQQELQRYYLLTDLVEEDLQHEMVPHLNAKDQRALQERKLDQLFRATPYRRARIQLKGKRGEQDRLQLSALTSREQIDRILAELNTVKAAVAGVYSVSLLTQDMMAKLHSDLPHILVMSSCEAGQLRQSYFTPDGLRFSRLGTFNPEQEIALQAAEVANEIRRARQYLTTLRLMGREEQLTIFALFDSQMAAERETIWAALGDDAGQIDFSVQTDLQDLAKRLKLPKACHTWLDILVAMLVTQRPVNQYAPAEAIKYNGLYILGKGLFISAFIVLVCACILSGLSYFQAGQLQGQLAAGERRQQQLQQRQRQYSSLLKQVAASEPARLQAAVKMYREHIEFAPNVEALLRQISQILLDFPTLTLDEVKWAAGSDVSAEGTPVAPASQQDAAAAADPNAQPGGTPWLSQTLQLSGRVQDPNAYRAALAQVNALMQRLQLLPQAQVTVLQWPIDIRSESSIKAQADRSVSDEKGRHADFVIRLHLPAPTVPPQQELAP</sequence>
<dbReference type="KEGG" id="chiz:HQ393_11475"/>
<accession>A0A7H9BKB1</accession>
<reference evidence="2 3" key="1">
    <citation type="submission" date="2020-07" db="EMBL/GenBank/DDBJ databases">
        <title>Complete genome sequence of Chitinibacter sp. 2T18.</title>
        <authorList>
            <person name="Bae J.-W."/>
            <person name="Choi J.-W."/>
        </authorList>
    </citation>
    <scope>NUCLEOTIDE SEQUENCE [LARGE SCALE GENOMIC DNA]</scope>
    <source>
        <strain evidence="2 3">2T18</strain>
    </source>
</reference>
<evidence type="ECO:0000313" key="2">
    <source>
        <dbReference type="EMBL" id="QLG88802.1"/>
    </source>
</evidence>
<dbReference type="Proteomes" id="UP000509597">
    <property type="component" value="Chromosome"/>
</dbReference>
<proteinExistence type="predicted"/>
<feature type="region of interest" description="Disordered" evidence="1">
    <location>
        <begin position="419"/>
        <end position="446"/>
    </location>
</feature>
<name>A0A7H9BKB1_9NEIS</name>
<dbReference type="RefSeq" id="WP_179355305.1">
    <property type="nucleotide sequence ID" value="NZ_CP058627.1"/>
</dbReference>